<organism evidence="1 2">
    <name type="scientific">Metallosphaera yellowstonensis MK1</name>
    <dbReference type="NCBI Taxonomy" id="671065"/>
    <lineage>
        <taxon>Archaea</taxon>
        <taxon>Thermoproteota</taxon>
        <taxon>Thermoprotei</taxon>
        <taxon>Sulfolobales</taxon>
        <taxon>Sulfolobaceae</taxon>
        <taxon>Metallosphaera</taxon>
    </lineage>
</organism>
<gene>
    <name evidence="1" type="ORF">MetMK1DRAFT_00023690</name>
</gene>
<dbReference type="RefSeq" id="WP_009073816.1">
    <property type="nucleotide sequence ID" value="NZ_JH597768.1"/>
</dbReference>
<accession>H2C722</accession>
<dbReference type="Proteomes" id="UP000003980">
    <property type="component" value="Unassembled WGS sequence"/>
</dbReference>
<sequence length="132" mass="15153">MSEARVKETLTKFEEVIDNHSANLGQLENMLAINVIDLDRCHRLLKRIRRTRREIYEGMKTIVENIGGVVDRQTREESIGIISYLGMVGLKDELELLKGLQDVMKKNGESIDINDDVKQIMELMDMASKLSF</sequence>
<dbReference type="AlphaFoldDB" id="H2C722"/>
<reference evidence="1 2" key="1">
    <citation type="submission" date="2012-01" db="EMBL/GenBank/DDBJ databases">
        <title>Improved High-Quality Draft sequence of Metallosphaera yellowstonensis MK1.</title>
        <authorList>
            <consortium name="US DOE Joint Genome Institute"/>
            <person name="Lucas S."/>
            <person name="Han J."/>
            <person name="Cheng J.-F."/>
            <person name="Goodwin L."/>
            <person name="Pitluck S."/>
            <person name="Peters L."/>
            <person name="Teshima H."/>
            <person name="Detter J.C."/>
            <person name="Han C."/>
            <person name="Tapia R."/>
            <person name="Land M."/>
            <person name="Hauser L."/>
            <person name="Kyrpides N."/>
            <person name="Kozubal M."/>
            <person name="Macur R.E."/>
            <person name="Jay Z."/>
            <person name="Inskeep W."/>
            <person name="Woyke T."/>
        </authorList>
    </citation>
    <scope>NUCLEOTIDE SEQUENCE [LARGE SCALE GENOMIC DNA]</scope>
    <source>
        <strain evidence="1 2">MK1</strain>
    </source>
</reference>
<protein>
    <submittedName>
        <fullName evidence="1">Uncharacterized protein</fullName>
    </submittedName>
</protein>
<name>H2C722_9CREN</name>
<dbReference type="STRING" id="671065.MetMK1DRAFT_00023690"/>
<dbReference type="HOGENOM" id="CLU_1901920_0_0_2"/>
<proteinExistence type="predicted"/>
<keyword evidence="2" id="KW-1185">Reference proteome</keyword>
<dbReference type="EMBL" id="JH597768">
    <property type="protein sequence ID" value="EHP69599.1"/>
    <property type="molecule type" value="Genomic_DNA"/>
</dbReference>
<dbReference type="eggNOG" id="arCOG05942">
    <property type="taxonomic scope" value="Archaea"/>
</dbReference>
<evidence type="ECO:0000313" key="1">
    <source>
        <dbReference type="EMBL" id="EHP69599.1"/>
    </source>
</evidence>
<evidence type="ECO:0000313" key="2">
    <source>
        <dbReference type="Proteomes" id="UP000003980"/>
    </source>
</evidence>